<comment type="caution">
    <text evidence="1">The sequence shown here is derived from an EMBL/GenBank/DDBJ whole genome shotgun (WGS) entry which is preliminary data.</text>
</comment>
<protein>
    <submittedName>
        <fullName evidence="1">Uncharacterized protein</fullName>
    </submittedName>
</protein>
<evidence type="ECO:0000313" key="2">
    <source>
        <dbReference type="Proteomes" id="UP000289152"/>
    </source>
</evidence>
<accession>A0A4Q1BIF1</accession>
<evidence type="ECO:0000313" key="1">
    <source>
        <dbReference type="EMBL" id="RXK37400.1"/>
    </source>
</evidence>
<dbReference type="EMBL" id="SDIL01000069">
    <property type="protein sequence ID" value="RXK37400.1"/>
    <property type="molecule type" value="Genomic_DNA"/>
</dbReference>
<keyword evidence="2" id="KW-1185">Reference proteome</keyword>
<gene>
    <name evidence="1" type="ORF">M231_05300</name>
</gene>
<name>A0A4Q1BIF1_TREME</name>
<dbReference type="Proteomes" id="UP000289152">
    <property type="component" value="Unassembled WGS sequence"/>
</dbReference>
<dbReference type="AlphaFoldDB" id="A0A4Q1BIF1"/>
<proteinExistence type="predicted"/>
<organism evidence="1 2">
    <name type="scientific">Tremella mesenterica</name>
    <name type="common">Jelly fungus</name>
    <dbReference type="NCBI Taxonomy" id="5217"/>
    <lineage>
        <taxon>Eukaryota</taxon>
        <taxon>Fungi</taxon>
        <taxon>Dikarya</taxon>
        <taxon>Basidiomycota</taxon>
        <taxon>Agaricomycotina</taxon>
        <taxon>Tremellomycetes</taxon>
        <taxon>Tremellales</taxon>
        <taxon>Tremellaceae</taxon>
        <taxon>Tremella</taxon>
    </lineage>
</organism>
<sequence>MLTERAEYTKEYVVQNFKQVFSSSACSVRELQALSHAGNWLELEDSWCKIVTTVLEAEPGWKVGRLPFHFRPTPGGESKDTNEVFEDHHAQSTDSGQQIDSLFFEDVMNHEWESEGIHIEGAGESGVASDLVSQTIQTVRQNKLQEMMEKLEWIA</sequence>
<reference evidence="1 2" key="1">
    <citation type="submission" date="2016-06" db="EMBL/GenBank/DDBJ databases">
        <title>Evolution of pathogenesis and genome organization in the Tremellales.</title>
        <authorList>
            <person name="Cuomo C."/>
            <person name="Litvintseva A."/>
            <person name="Heitman J."/>
            <person name="Chen Y."/>
            <person name="Sun S."/>
            <person name="Springer D."/>
            <person name="Dromer F."/>
            <person name="Young S."/>
            <person name="Zeng Q."/>
            <person name="Chapman S."/>
            <person name="Gujja S."/>
            <person name="Saif S."/>
            <person name="Birren B."/>
        </authorList>
    </citation>
    <scope>NUCLEOTIDE SEQUENCE [LARGE SCALE GENOMIC DNA]</scope>
    <source>
        <strain evidence="1 2">ATCC 28783</strain>
    </source>
</reference>
<dbReference type="InParanoid" id="A0A4Q1BIF1"/>